<evidence type="ECO:0000313" key="2">
    <source>
        <dbReference type="EMBL" id="KAK8934813.1"/>
    </source>
</evidence>
<gene>
    <name evidence="2" type="ORF">KSP39_PZI014721</name>
</gene>
<reference evidence="2 3" key="1">
    <citation type="journal article" date="2022" name="Nat. Plants">
        <title>Genomes of leafy and leafless Platanthera orchids illuminate the evolution of mycoheterotrophy.</title>
        <authorList>
            <person name="Li M.H."/>
            <person name="Liu K.W."/>
            <person name="Li Z."/>
            <person name="Lu H.C."/>
            <person name="Ye Q.L."/>
            <person name="Zhang D."/>
            <person name="Wang J.Y."/>
            <person name="Li Y.F."/>
            <person name="Zhong Z.M."/>
            <person name="Liu X."/>
            <person name="Yu X."/>
            <person name="Liu D.K."/>
            <person name="Tu X.D."/>
            <person name="Liu B."/>
            <person name="Hao Y."/>
            <person name="Liao X.Y."/>
            <person name="Jiang Y.T."/>
            <person name="Sun W.H."/>
            <person name="Chen J."/>
            <person name="Chen Y.Q."/>
            <person name="Ai Y."/>
            <person name="Zhai J.W."/>
            <person name="Wu S.S."/>
            <person name="Zhou Z."/>
            <person name="Hsiao Y.Y."/>
            <person name="Wu W.L."/>
            <person name="Chen Y.Y."/>
            <person name="Lin Y.F."/>
            <person name="Hsu J.L."/>
            <person name="Li C.Y."/>
            <person name="Wang Z.W."/>
            <person name="Zhao X."/>
            <person name="Zhong W.Y."/>
            <person name="Ma X.K."/>
            <person name="Ma L."/>
            <person name="Huang J."/>
            <person name="Chen G.Z."/>
            <person name="Huang M.Z."/>
            <person name="Huang L."/>
            <person name="Peng D.H."/>
            <person name="Luo Y.B."/>
            <person name="Zou S.Q."/>
            <person name="Chen S.P."/>
            <person name="Lan S."/>
            <person name="Tsai W.C."/>
            <person name="Van de Peer Y."/>
            <person name="Liu Z.J."/>
        </authorList>
    </citation>
    <scope>NUCLEOTIDE SEQUENCE [LARGE SCALE GENOMIC DNA]</scope>
    <source>
        <strain evidence="2">Lor287</strain>
    </source>
</reference>
<evidence type="ECO:0000313" key="3">
    <source>
        <dbReference type="Proteomes" id="UP001418222"/>
    </source>
</evidence>
<dbReference type="Gene3D" id="3.30.70.80">
    <property type="entry name" value="Peptidase S8 propeptide/proteinase inhibitor I9"/>
    <property type="match status" value="1"/>
</dbReference>
<protein>
    <recommendedName>
        <fullName evidence="1">Inhibitor I9 domain-containing protein</fullName>
    </recommendedName>
</protein>
<feature type="domain" description="Inhibitor I9" evidence="1">
    <location>
        <begin position="18"/>
        <end position="97"/>
    </location>
</feature>
<comment type="caution">
    <text evidence="2">The sequence shown here is derived from an EMBL/GenBank/DDBJ whole genome shotgun (WGS) entry which is preliminary data.</text>
</comment>
<name>A0AAP0BBJ0_9ASPA</name>
<accession>A0AAP0BBJ0</accession>
<dbReference type="Pfam" id="PF05922">
    <property type="entry name" value="Inhibitor_I9"/>
    <property type="match status" value="1"/>
</dbReference>
<dbReference type="EMBL" id="JBBWWQ010000012">
    <property type="protein sequence ID" value="KAK8934813.1"/>
    <property type="molecule type" value="Genomic_DNA"/>
</dbReference>
<proteinExistence type="predicted"/>
<dbReference type="Proteomes" id="UP001418222">
    <property type="component" value="Unassembled WGS sequence"/>
</dbReference>
<keyword evidence="3" id="KW-1185">Reference proteome</keyword>
<dbReference type="InterPro" id="IPR037045">
    <property type="entry name" value="S8pro/Inhibitor_I9_sf"/>
</dbReference>
<dbReference type="AlphaFoldDB" id="A0AAP0BBJ0"/>
<dbReference type="InterPro" id="IPR010259">
    <property type="entry name" value="S8pro/Inhibitor_I9"/>
</dbReference>
<evidence type="ECO:0000259" key="1">
    <source>
        <dbReference type="Pfam" id="PF05922"/>
    </source>
</evidence>
<sequence length="139" mass="15194">MAHTSLSTATDSSPPLYTYIVHVRRPPVSLLSSDADSLQKYYLSFLPKSELDSSTRLIYSYECMSSFAARLTEEEASAMSSIPGFVLAHKSRKYYLQTTRNPTSSASGPKPDYGANPMKAKAVSAECSTPFIPNSGIMH</sequence>
<organism evidence="2 3">
    <name type="scientific">Platanthera zijinensis</name>
    <dbReference type="NCBI Taxonomy" id="2320716"/>
    <lineage>
        <taxon>Eukaryota</taxon>
        <taxon>Viridiplantae</taxon>
        <taxon>Streptophyta</taxon>
        <taxon>Embryophyta</taxon>
        <taxon>Tracheophyta</taxon>
        <taxon>Spermatophyta</taxon>
        <taxon>Magnoliopsida</taxon>
        <taxon>Liliopsida</taxon>
        <taxon>Asparagales</taxon>
        <taxon>Orchidaceae</taxon>
        <taxon>Orchidoideae</taxon>
        <taxon>Orchideae</taxon>
        <taxon>Orchidinae</taxon>
        <taxon>Platanthera</taxon>
    </lineage>
</organism>